<dbReference type="EMBL" id="JBHTGP010000006">
    <property type="protein sequence ID" value="MFD0685930.1"/>
    <property type="molecule type" value="Genomic_DNA"/>
</dbReference>
<feature type="compositionally biased region" description="Polar residues" evidence="1">
    <location>
        <begin position="33"/>
        <end position="47"/>
    </location>
</feature>
<dbReference type="RefSeq" id="WP_131755338.1">
    <property type="nucleotide sequence ID" value="NZ_CAACUY010000004.1"/>
</dbReference>
<protein>
    <submittedName>
        <fullName evidence="4">PepSY domain-containing protein</fullName>
    </submittedName>
</protein>
<gene>
    <name evidence="4" type="ORF">ACFQZM_15605</name>
</gene>
<keyword evidence="5" id="KW-1185">Reference proteome</keyword>
<feature type="signal peptide" evidence="2">
    <location>
        <begin position="1"/>
        <end position="18"/>
    </location>
</feature>
<evidence type="ECO:0000256" key="2">
    <source>
        <dbReference type="SAM" id="SignalP"/>
    </source>
</evidence>
<feature type="chain" id="PRO_5046281948" evidence="2">
    <location>
        <begin position="19"/>
        <end position="190"/>
    </location>
</feature>
<name>A0ABW2XJA8_9ACTN</name>
<dbReference type="InterPro" id="IPR025711">
    <property type="entry name" value="PepSY"/>
</dbReference>
<evidence type="ECO:0000256" key="1">
    <source>
        <dbReference type="SAM" id="MobiDB-lite"/>
    </source>
</evidence>
<feature type="domain" description="PepSY" evidence="3">
    <location>
        <begin position="137"/>
        <end position="189"/>
    </location>
</feature>
<accession>A0ABW2XJA8</accession>
<dbReference type="Gene3D" id="3.10.450.40">
    <property type="match status" value="1"/>
</dbReference>
<feature type="region of interest" description="Disordered" evidence="1">
    <location>
        <begin position="19"/>
        <end position="56"/>
    </location>
</feature>
<evidence type="ECO:0000313" key="5">
    <source>
        <dbReference type="Proteomes" id="UP001597063"/>
    </source>
</evidence>
<proteinExistence type="predicted"/>
<evidence type="ECO:0000313" key="4">
    <source>
        <dbReference type="EMBL" id="MFD0685930.1"/>
    </source>
</evidence>
<feature type="region of interest" description="Disordered" evidence="1">
    <location>
        <begin position="101"/>
        <end position="122"/>
    </location>
</feature>
<comment type="caution">
    <text evidence="4">The sequence shown here is derived from an EMBL/GenBank/DDBJ whole genome shotgun (WGS) entry which is preliminary data.</text>
</comment>
<feature type="compositionally biased region" description="Polar residues" evidence="1">
    <location>
        <begin position="108"/>
        <end position="122"/>
    </location>
</feature>
<dbReference type="Proteomes" id="UP001597063">
    <property type="component" value="Unassembled WGS sequence"/>
</dbReference>
<keyword evidence="2" id="KW-0732">Signal</keyword>
<dbReference type="Pfam" id="PF03413">
    <property type="entry name" value="PepSY"/>
    <property type="match status" value="1"/>
</dbReference>
<evidence type="ECO:0000259" key="3">
    <source>
        <dbReference type="Pfam" id="PF03413"/>
    </source>
</evidence>
<sequence length="190" mass="19236">MRLIAAALAASLALTACTSGQRDRNVSPDAPDTTASSGNAVGSSATPGSGFPTASGLLERAGETARKAVPGSTLTAIESNQNGWSANLVGSDGTERVLTLSPDGGQVTGNQAKSQDASGKSENQAAVKAAKLDYRAAAQRMRTAAPNTWITELNLDEKGGTTVWEGDLRGAGDSKHPVTIDAANGKVIKS</sequence>
<dbReference type="PROSITE" id="PS51257">
    <property type="entry name" value="PROKAR_LIPOPROTEIN"/>
    <property type="match status" value="1"/>
</dbReference>
<organism evidence="4 5">
    <name type="scientific">Actinomadura fibrosa</name>
    <dbReference type="NCBI Taxonomy" id="111802"/>
    <lineage>
        <taxon>Bacteria</taxon>
        <taxon>Bacillati</taxon>
        <taxon>Actinomycetota</taxon>
        <taxon>Actinomycetes</taxon>
        <taxon>Streptosporangiales</taxon>
        <taxon>Thermomonosporaceae</taxon>
        <taxon>Actinomadura</taxon>
    </lineage>
</organism>
<reference evidence="5" key="1">
    <citation type="journal article" date="2019" name="Int. J. Syst. Evol. Microbiol.">
        <title>The Global Catalogue of Microorganisms (GCM) 10K type strain sequencing project: providing services to taxonomists for standard genome sequencing and annotation.</title>
        <authorList>
            <consortium name="The Broad Institute Genomics Platform"/>
            <consortium name="The Broad Institute Genome Sequencing Center for Infectious Disease"/>
            <person name="Wu L."/>
            <person name="Ma J."/>
        </authorList>
    </citation>
    <scope>NUCLEOTIDE SEQUENCE [LARGE SCALE GENOMIC DNA]</scope>
    <source>
        <strain evidence="5">JCM 9371</strain>
    </source>
</reference>